<proteinExistence type="predicted"/>
<evidence type="ECO:0000256" key="1">
    <source>
        <dbReference type="SAM" id="SignalP"/>
    </source>
</evidence>
<feature type="signal peptide" evidence="1">
    <location>
        <begin position="1"/>
        <end position="18"/>
    </location>
</feature>
<accession>A0ABQ0FZ42</accession>
<evidence type="ECO:0000313" key="2">
    <source>
        <dbReference type="EMBL" id="GAB1310771.1"/>
    </source>
</evidence>
<comment type="caution">
    <text evidence="2">The sequence shown here is derived from an EMBL/GenBank/DDBJ whole genome shotgun (WGS) entry which is preliminary data.</text>
</comment>
<dbReference type="Proteomes" id="UP001628179">
    <property type="component" value="Unassembled WGS sequence"/>
</dbReference>
<evidence type="ECO:0000313" key="3">
    <source>
        <dbReference type="Proteomes" id="UP001628179"/>
    </source>
</evidence>
<reference evidence="2 3" key="1">
    <citation type="submission" date="2024-09" db="EMBL/GenBank/DDBJ databases">
        <title>Itraconazole resistance in Madurella fahalii resulting from another homologue of gene encoding cytochrome P450 14-alpha sterol demethylase (CYP51).</title>
        <authorList>
            <person name="Yoshioka I."/>
            <person name="Fahal A.H."/>
            <person name="Kaneko S."/>
            <person name="Yaguchi T."/>
        </authorList>
    </citation>
    <scope>NUCLEOTIDE SEQUENCE [LARGE SCALE GENOMIC DNA]</scope>
    <source>
        <strain evidence="2 3">IFM 68171</strain>
    </source>
</reference>
<protein>
    <submittedName>
        <fullName evidence="2">Pheromone protein 1</fullName>
    </submittedName>
</protein>
<keyword evidence="1" id="KW-0732">Signal</keyword>
<keyword evidence="3" id="KW-1185">Reference proteome</keyword>
<dbReference type="GeneID" id="98171726"/>
<dbReference type="RefSeq" id="XP_070912504.1">
    <property type="nucleotide sequence ID" value="XM_071056403.1"/>
</dbReference>
<organism evidence="2 3">
    <name type="scientific">Madurella fahalii</name>
    <dbReference type="NCBI Taxonomy" id="1157608"/>
    <lineage>
        <taxon>Eukaryota</taxon>
        <taxon>Fungi</taxon>
        <taxon>Dikarya</taxon>
        <taxon>Ascomycota</taxon>
        <taxon>Pezizomycotina</taxon>
        <taxon>Sordariomycetes</taxon>
        <taxon>Sordariomycetidae</taxon>
        <taxon>Sordariales</taxon>
        <taxon>Sordariales incertae sedis</taxon>
        <taxon>Madurella</taxon>
    </lineage>
</organism>
<gene>
    <name evidence="2" type="ORF">MFIFM68171_00981</name>
</gene>
<feature type="chain" id="PRO_5045867263" evidence="1">
    <location>
        <begin position="19"/>
        <end position="394"/>
    </location>
</feature>
<dbReference type="EMBL" id="BAAFSV010000001">
    <property type="protein sequence ID" value="GAB1310771.1"/>
    <property type="molecule type" value="Genomic_DNA"/>
</dbReference>
<name>A0ABQ0FZ42_9PEZI</name>
<sequence>MRFTVPITLLAAAAAVDAAAVQEAKRWCSNRGQACDTVKRVADAFAAALESASSVTARDENGSQAAFMAKRQVDELARSIAASHNDPRGYYSALKLAHNRASEASTEKRAAKADAEADAQGWCTGFPGQPCWKLKREAEAEAQWCTGFPGQPCWKKRTAGPEAQWCTGFPGQPCWKEKREAEAEAEADPEADPQWCTGFPGQPCWKRAAKAEAQAWCTGFPGQPCWKKRDADAEHQWCLRFPGQPCWKRDANPEAEPEADPQWCLGFPGQPCWKREATPDALEDQKRCVAEGGSCWVAKRAAEAVVQTIEAELAYRTKREADPAMCLRYPGAPCWKRSADPEAQWCTGFPGQPCWKRDAAAAAAACNAPDGACTMAVRDLHAMHNAARAILDNN</sequence>